<keyword evidence="2" id="KW-1185">Reference proteome</keyword>
<dbReference type="Proteomes" id="UP000276133">
    <property type="component" value="Unassembled WGS sequence"/>
</dbReference>
<name>A0A3M7SQ85_BRAPC</name>
<proteinExistence type="predicted"/>
<sequence>MLAKLLCRFFCNFSIKFWSPCPTPSTRIPQGRIFFAIIISKRDKIELSTFSSFSRCLLNILPLIYNFELSFELEITFSDDPRFYLKLSKFPCKNICPFPVMVSFICFFGATLMGELSSRKLVNLSINAVTVNAKSTAVYAANTIIAHNKFLIYVNILKLRSYSREHKGKYPIFFIYCEQACEDVFLGRYLW</sequence>
<organism evidence="1 2">
    <name type="scientific">Brachionus plicatilis</name>
    <name type="common">Marine rotifer</name>
    <name type="synonym">Brachionus muelleri</name>
    <dbReference type="NCBI Taxonomy" id="10195"/>
    <lineage>
        <taxon>Eukaryota</taxon>
        <taxon>Metazoa</taxon>
        <taxon>Spiralia</taxon>
        <taxon>Gnathifera</taxon>
        <taxon>Rotifera</taxon>
        <taxon>Eurotatoria</taxon>
        <taxon>Monogononta</taxon>
        <taxon>Pseudotrocha</taxon>
        <taxon>Ploima</taxon>
        <taxon>Brachionidae</taxon>
        <taxon>Brachionus</taxon>
    </lineage>
</organism>
<reference evidence="1 2" key="1">
    <citation type="journal article" date="2018" name="Sci. Rep.">
        <title>Genomic signatures of local adaptation to the degree of environmental predictability in rotifers.</title>
        <authorList>
            <person name="Franch-Gras L."/>
            <person name="Hahn C."/>
            <person name="Garcia-Roger E.M."/>
            <person name="Carmona M.J."/>
            <person name="Serra M."/>
            <person name="Gomez A."/>
        </authorList>
    </citation>
    <scope>NUCLEOTIDE SEQUENCE [LARGE SCALE GENOMIC DNA]</scope>
    <source>
        <strain evidence="1">HYR1</strain>
    </source>
</reference>
<evidence type="ECO:0000313" key="1">
    <source>
        <dbReference type="EMBL" id="RNA37678.1"/>
    </source>
</evidence>
<gene>
    <name evidence="1" type="ORF">BpHYR1_001925</name>
</gene>
<evidence type="ECO:0000313" key="2">
    <source>
        <dbReference type="Proteomes" id="UP000276133"/>
    </source>
</evidence>
<accession>A0A3M7SQ85</accession>
<protein>
    <submittedName>
        <fullName evidence="1">Uncharacterized protein</fullName>
    </submittedName>
</protein>
<dbReference type="EMBL" id="REGN01001008">
    <property type="protein sequence ID" value="RNA37678.1"/>
    <property type="molecule type" value="Genomic_DNA"/>
</dbReference>
<dbReference type="AlphaFoldDB" id="A0A3M7SQ85"/>
<comment type="caution">
    <text evidence="1">The sequence shown here is derived from an EMBL/GenBank/DDBJ whole genome shotgun (WGS) entry which is preliminary data.</text>
</comment>